<proteinExistence type="predicted"/>
<dbReference type="GO" id="GO:0008270">
    <property type="term" value="F:zinc ion binding"/>
    <property type="evidence" value="ECO:0007669"/>
    <property type="project" value="InterPro"/>
</dbReference>
<dbReference type="EMBL" id="AP018216">
    <property type="protein sequence ID" value="BAY69126.1"/>
    <property type="molecule type" value="Genomic_DNA"/>
</dbReference>
<reference evidence="2 3" key="1">
    <citation type="submission" date="2017-06" db="EMBL/GenBank/DDBJ databases">
        <title>Genome sequencing of cyanobaciteial culture collection at National Institute for Environmental Studies (NIES).</title>
        <authorList>
            <person name="Hirose Y."/>
            <person name="Shimura Y."/>
            <person name="Fujisawa T."/>
            <person name="Nakamura Y."/>
            <person name="Kawachi M."/>
        </authorList>
    </citation>
    <scope>NUCLEOTIDE SEQUENCE [LARGE SCALE GENOMIC DNA]</scope>
    <source>
        <strain evidence="2 3">NIES-23</strain>
    </source>
</reference>
<evidence type="ECO:0000313" key="2">
    <source>
        <dbReference type="EMBL" id="BAY69126.1"/>
    </source>
</evidence>
<dbReference type="InterPro" id="IPR025048">
    <property type="entry name" value="DUF3987"/>
</dbReference>
<evidence type="ECO:0008006" key="4">
    <source>
        <dbReference type="Google" id="ProtNLM"/>
    </source>
</evidence>
<name>A0A1Z4KJG4_ANAVA</name>
<feature type="region of interest" description="Disordered" evidence="1">
    <location>
        <begin position="499"/>
        <end position="519"/>
    </location>
</feature>
<sequence length="1025" mass="115267">MYAQTGKGANAPTIDVAQICQQLKALGFNQNDAVCLRAFYPSNDPRKTNDKGRKAETNNLDELVEIVRQFQSEGRGVYLVVNGPGHRDQDITNCRALFIEHDDLDKEVQRELWRSLQLPEPSLQIDTGGRSIHSYWTFEQFIDPQQWKSLQADLLEYADADRSLKNPSRVMRLAGCWHFASENVVNGQTQIILNTGKRYTYKSLRELIPYHEAKLQGNPLVADDWADMRKLSQYLEGYKPGGRKNWITCKCPVHGGNSSDSLHINEHTGQFHCHKNCDTKEIFRVTLDIARSKGHIIPEKHQQAIAQPSKVLIHTTATIPYDDIKAEYINLLDSQVSKSEISRFKTEANKKYYPVKLDNFLGNVEAEHRKSEDNELIREDIQTVLRCSKINLDVRQFLPRTIATALMLFGRNQSLSEASLMMCLISVVSSSHMLGTQVLIGNRHNGFYQNPAINHALVGESGTGKSIIFRALVKKPLNALREEEVKRFKEESEEYNRDLAAWEKSDKSTPQPEAPKPVNKMYLTGSTLEGLKDYIAKAPEYSILNVVDELSGLFGGFNQYKRGQGNDRQEFLSLYDGDGFSEAKVSKNICVGATNTAWLGGLQPSILHQYFQIGASDGLLPRFTFSILNEDIRLLPDESAPVIDLTGLLQGLYRATLNCAPQTYHITDEVYEYFRSVDNKWQLEAGRLPNGALKEFLKKCTGLLGRVSLNLHLIHELSDSFCETPPAIIPLIRVQQAAGIVEHLLTQIQTVHLQIAGESTQSAILAMIKLSIKRQLLGEEGWLTARDVSLRQNAKGRMKSAEVRELMTKAVDMGYGELRGTGKRLEFRTNKVVDDLLATDKKAATTVKTRSSEENSQNSVDDCRRFVDNCFSPETIVKTELQKKQSDFVDDVDDFSHDVKVKTLVEPQTDTPVVNLDENLHGESSTTSTNQDCYSESIARNSFELVSQESTNYVHLSTISKPQLDEIPISDSFEVISQKVYKFKQGDKVSYQGSEAEVLTMMGEKLFIDLGDRSCSVSISDVNPA</sequence>
<accession>A0A1Z4KJG4</accession>
<evidence type="ECO:0000256" key="1">
    <source>
        <dbReference type="SAM" id="MobiDB-lite"/>
    </source>
</evidence>
<gene>
    <name evidence="2" type="ORF">NIES23_19170</name>
</gene>
<dbReference type="Proteomes" id="UP000217507">
    <property type="component" value="Chromosome"/>
</dbReference>
<dbReference type="AlphaFoldDB" id="A0A1Z4KJG4"/>
<organism evidence="2 3">
    <name type="scientific">Trichormus variabilis NIES-23</name>
    <dbReference type="NCBI Taxonomy" id="1973479"/>
    <lineage>
        <taxon>Bacteria</taxon>
        <taxon>Bacillati</taxon>
        <taxon>Cyanobacteriota</taxon>
        <taxon>Cyanophyceae</taxon>
        <taxon>Nostocales</taxon>
        <taxon>Nostocaceae</taxon>
        <taxon>Trichormus</taxon>
    </lineage>
</organism>
<protein>
    <recommendedName>
        <fullName evidence="4">DUF3987 domain-containing protein</fullName>
    </recommendedName>
</protein>
<evidence type="ECO:0000313" key="3">
    <source>
        <dbReference type="Proteomes" id="UP000217507"/>
    </source>
</evidence>
<dbReference type="Gene3D" id="3.90.580.10">
    <property type="entry name" value="Zinc finger, CHC2-type domain"/>
    <property type="match status" value="1"/>
</dbReference>
<dbReference type="Pfam" id="PF13148">
    <property type="entry name" value="DUF3987"/>
    <property type="match status" value="1"/>
</dbReference>
<dbReference type="InterPro" id="IPR036977">
    <property type="entry name" value="DNA_primase_Znf_CHC2"/>
</dbReference>
<dbReference type="Gene3D" id="3.30.70.1790">
    <property type="entry name" value="RepB DNA-primase, N-terminal domain"/>
    <property type="match status" value="1"/>
</dbReference>
<dbReference type="GO" id="GO:0003677">
    <property type="term" value="F:DNA binding"/>
    <property type="evidence" value="ECO:0007669"/>
    <property type="project" value="InterPro"/>
</dbReference>
<dbReference type="GO" id="GO:0006260">
    <property type="term" value="P:DNA replication"/>
    <property type="evidence" value="ECO:0007669"/>
    <property type="project" value="InterPro"/>
</dbReference>